<feature type="domain" description="DUF7587" evidence="1">
    <location>
        <begin position="50"/>
        <end position="181"/>
    </location>
</feature>
<dbReference type="Proteomes" id="UP000799766">
    <property type="component" value="Unassembled WGS sequence"/>
</dbReference>
<gene>
    <name evidence="2" type="ORF">BDY21DRAFT_357290</name>
</gene>
<evidence type="ECO:0000313" key="2">
    <source>
        <dbReference type="EMBL" id="KAF2453107.1"/>
    </source>
</evidence>
<organism evidence="2 3">
    <name type="scientific">Lineolata rhizophorae</name>
    <dbReference type="NCBI Taxonomy" id="578093"/>
    <lineage>
        <taxon>Eukaryota</taxon>
        <taxon>Fungi</taxon>
        <taxon>Dikarya</taxon>
        <taxon>Ascomycota</taxon>
        <taxon>Pezizomycotina</taxon>
        <taxon>Dothideomycetes</taxon>
        <taxon>Dothideomycetes incertae sedis</taxon>
        <taxon>Lineolatales</taxon>
        <taxon>Lineolataceae</taxon>
        <taxon>Lineolata</taxon>
    </lineage>
</organism>
<dbReference type="EMBL" id="MU001700">
    <property type="protein sequence ID" value="KAF2453107.1"/>
    <property type="molecule type" value="Genomic_DNA"/>
</dbReference>
<dbReference type="InterPro" id="IPR056009">
    <property type="entry name" value="DUF7587"/>
</dbReference>
<evidence type="ECO:0000313" key="3">
    <source>
        <dbReference type="Proteomes" id="UP000799766"/>
    </source>
</evidence>
<dbReference type="AlphaFoldDB" id="A0A6A6NNQ7"/>
<reference evidence="2" key="1">
    <citation type="journal article" date="2020" name="Stud. Mycol.">
        <title>101 Dothideomycetes genomes: a test case for predicting lifestyles and emergence of pathogens.</title>
        <authorList>
            <person name="Haridas S."/>
            <person name="Albert R."/>
            <person name="Binder M."/>
            <person name="Bloem J."/>
            <person name="Labutti K."/>
            <person name="Salamov A."/>
            <person name="Andreopoulos B."/>
            <person name="Baker S."/>
            <person name="Barry K."/>
            <person name="Bills G."/>
            <person name="Bluhm B."/>
            <person name="Cannon C."/>
            <person name="Castanera R."/>
            <person name="Culley D."/>
            <person name="Daum C."/>
            <person name="Ezra D."/>
            <person name="Gonzalez J."/>
            <person name="Henrissat B."/>
            <person name="Kuo A."/>
            <person name="Liang C."/>
            <person name="Lipzen A."/>
            <person name="Lutzoni F."/>
            <person name="Magnuson J."/>
            <person name="Mondo S."/>
            <person name="Nolan M."/>
            <person name="Ohm R."/>
            <person name="Pangilinan J."/>
            <person name="Park H.-J."/>
            <person name="Ramirez L."/>
            <person name="Alfaro M."/>
            <person name="Sun H."/>
            <person name="Tritt A."/>
            <person name="Yoshinaga Y."/>
            <person name="Zwiers L.-H."/>
            <person name="Turgeon B."/>
            <person name="Goodwin S."/>
            <person name="Spatafora J."/>
            <person name="Crous P."/>
            <person name="Grigoriev I."/>
        </authorList>
    </citation>
    <scope>NUCLEOTIDE SEQUENCE</scope>
    <source>
        <strain evidence="2">ATCC 16933</strain>
    </source>
</reference>
<name>A0A6A6NNQ7_9PEZI</name>
<evidence type="ECO:0000259" key="1">
    <source>
        <dbReference type="Pfam" id="PF24494"/>
    </source>
</evidence>
<proteinExistence type="predicted"/>
<dbReference type="Pfam" id="PF24494">
    <property type="entry name" value="DUF7587"/>
    <property type="match status" value="1"/>
</dbReference>
<sequence>MEDVPCLQMSRYEQLCNIFVSHPFAENESLDLYHVYDNLSRTPLGRYGIECDDPDRYLMAPWHVITPLKMRKHLDWGNREPTQFISFYDNRDSAFKEARRRRAASLAAFGRRRQLGKQDRDPGTVSVAHVRLDKNSNVWVFSKEELMRMIPEYDIFQMAGKNEWFVWEYVPLEHVVGLWKYDRWGRLTFRAKTSQPL</sequence>
<keyword evidence="3" id="KW-1185">Reference proteome</keyword>
<dbReference type="OrthoDB" id="88561at2759"/>
<protein>
    <recommendedName>
        <fullName evidence="1">DUF7587 domain-containing protein</fullName>
    </recommendedName>
</protein>
<accession>A0A6A6NNQ7</accession>